<dbReference type="Gene3D" id="3.30.1230.10">
    <property type="entry name" value="YlxR-like"/>
    <property type="match status" value="1"/>
</dbReference>
<dbReference type="PATRIC" id="fig|743719.3.peg.1550"/>
<evidence type="ECO:0000313" key="2">
    <source>
        <dbReference type="EMBL" id="EHB67315.1"/>
    </source>
</evidence>
<dbReference type="eggNOG" id="COG2740">
    <property type="taxonomic scope" value="Bacteria"/>
</dbReference>
<dbReference type="InterPro" id="IPR037465">
    <property type="entry name" value="YlxR"/>
</dbReference>
<feature type="domain" description="YlxR" evidence="1">
    <location>
        <begin position="38"/>
        <end position="111"/>
    </location>
</feature>
<protein>
    <recommendedName>
        <fullName evidence="1">YlxR domain-containing protein</fullName>
    </recommendedName>
</protein>
<dbReference type="Pfam" id="PF04296">
    <property type="entry name" value="YlxR"/>
    <property type="match status" value="1"/>
</dbReference>
<dbReference type="STRING" id="743719.PaelaDRAFT_1539"/>
<reference evidence="2 3" key="1">
    <citation type="submission" date="2011-09" db="EMBL/GenBank/DDBJ databases">
        <title>The draft genome of Paenibacillus lactis 154.</title>
        <authorList>
            <consortium name="US DOE Joint Genome Institute (JGI-PGF)"/>
            <person name="Lucas S."/>
            <person name="Han J."/>
            <person name="Lapidus A."/>
            <person name="Cheng J.-F."/>
            <person name="Goodwin L."/>
            <person name="Pitluck S."/>
            <person name="Peters L."/>
            <person name="Land M.L."/>
            <person name="Hauser L."/>
            <person name="Siebers A."/>
            <person name="Thelen M."/>
            <person name="Hugenholtz P."/>
            <person name="Allgaier M."/>
            <person name="Woyke T.J."/>
        </authorList>
    </citation>
    <scope>NUCLEOTIDE SEQUENCE [LARGE SCALE GENOMIC DNA]</scope>
    <source>
        <strain evidence="2 3">154</strain>
    </source>
</reference>
<evidence type="ECO:0000259" key="1">
    <source>
        <dbReference type="Pfam" id="PF04296"/>
    </source>
</evidence>
<organism evidence="2 3">
    <name type="scientific">Paenibacillus lactis 154</name>
    <dbReference type="NCBI Taxonomy" id="743719"/>
    <lineage>
        <taxon>Bacteria</taxon>
        <taxon>Bacillati</taxon>
        <taxon>Bacillota</taxon>
        <taxon>Bacilli</taxon>
        <taxon>Bacillales</taxon>
        <taxon>Paenibacillaceae</taxon>
        <taxon>Paenibacillus</taxon>
    </lineage>
</organism>
<accession>G4HBK6</accession>
<proteinExistence type="predicted"/>
<dbReference type="PANTHER" id="PTHR34215:SF1">
    <property type="entry name" value="YLXR DOMAIN-CONTAINING PROTEIN"/>
    <property type="match status" value="1"/>
</dbReference>
<name>G4HBK6_9BACL</name>
<gene>
    <name evidence="2" type="ORF">PaelaDRAFT_1539</name>
</gene>
<dbReference type="EMBL" id="AGIP01000002">
    <property type="protein sequence ID" value="EHB67315.1"/>
    <property type="molecule type" value="Genomic_DNA"/>
</dbReference>
<dbReference type="InterPro" id="IPR007393">
    <property type="entry name" value="YlxR_dom"/>
</dbReference>
<dbReference type="NCBIfam" id="NF047356">
    <property type="entry name" value="RNA_bind_RnpM"/>
    <property type="match status" value="1"/>
</dbReference>
<dbReference type="InterPro" id="IPR035931">
    <property type="entry name" value="YlxR-like_sf"/>
</dbReference>
<dbReference type="Proteomes" id="UP000003891">
    <property type="component" value="Unassembled WGS sequence"/>
</dbReference>
<sequence>MADQNPNPVKCTRIPSPWINSETSGGVSVLKQRKIPLRKCVACQEMMPKKELIRIVRTPDEAVMIDLTGKKSGRGAYLCGKVSCFKLAHKNKALDRALKQQVKPEIYEQLAQDFIKVEDEFLAAKERAADDE</sequence>
<dbReference type="PANTHER" id="PTHR34215">
    <property type="entry name" value="BLL0784 PROTEIN"/>
    <property type="match status" value="1"/>
</dbReference>
<evidence type="ECO:0000313" key="3">
    <source>
        <dbReference type="Proteomes" id="UP000003891"/>
    </source>
</evidence>
<dbReference type="AlphaFoldDB" id="G4HBK6"/>
<dbReference type="CDD" id="cd00279">
    <property type="entry name" value="YlxR"/>
    <property type="match status" value="1"/>
</dbReference>
<dbReference type="SUPFAM" id="SSF64376">
    <property type="entry name" value="YlxR-like"/>
    <property type="match status" value="1"/>
</dbReference>